<dbReference type="Proteomes" id="UP000031668">
    <property type="component" value="Unassembled WGS sequence"/>
</dbReference>
<reference evidence="1 2" key="1">
    <citation type="journal article" date="2014" name="Genome Biol. Evol.">
        <title>The genome of the myxosporean Thelohanellus kitauei shows adaptations to nutrient acquisition within its fish host.</title>
        <authorList>
            <person name="Yang Y."/>
            <person name="Xiong J."/>
            <person name="Zhou Z."/>
            <person name="Huo F."/>
            <person name="Miao W."/>
            <person name="Ran C."/>
            <person name="Liu Y."/>
            <person name="Zhang J."/>
            <person name="Feng J."/>
            <person name="Wang M."/>
            <person name="Wang M."/>
            <person name="Wang L."/>
            <person name="Yao B."/>
        </authorList>
    </citation>
    <scope>NUCLEOTIDE SEQUENCE [LARGE SCALE GENOMIC DNA]</scope>
    <source>
        <strain evidence="1">Wuqing</strain>
    </source>
</reference>
<organism evidence="1 2">
    <name type="scientific">Thelohanellus kitauei</name>
    <name type="common">Myxosporean</name>
    <dbReference type="NCBI Taxonomy" id="669202"/>
    <lineage>
        <taxon>Eukaryota</taxon>
        <taxon>Metazoa</taxon>
        <taxon>Cnidaria</taxon>
        <taxon>Myxozoa</taxon>
        <taxon>Myxosporea</taxon>
        <taxon>Bivalvulida</taxon>
        <taxon>Platysporina</taxon>
        <taxon>Myxobolidae</taxon>
        <taxon>Thelohanellus</taxon>
    </lineage>
</organism>
<dbReference type="EMBL" id="JWZT01001403">
    <property type="protein sequence ID" value="KII72083.1"/>
    <property type="molecule type" value="Genomic_DNA"/>
</dbReference>
<sequence>MEEKVTRHFFEERNALDPSFVTRDYLITDQTQLSEEIVECAFKYAVSINELQYSQRIFACCDMVERRIPSILKLNLPPGIDQQWKNLYDVLQISDCRNISEILKSCLTMNFREDSERLIEQRYRFL</sequence>
<dbReference type="AlphaFoldDB" id="A0A0C2JRQ5"/>
<gene>
    <name evidence="1" type="ORF">RF11_09930</name>
</gene>
<keyword evidence="2" id="KW-1185">Reference proteome</keyword>
<proteinExistence type="predicted"/>
<comment type="caution">
    <text evidence="1">The sequence shown here is derived from an EMBL/GenBank/DDBJ whole genome shotgun (WGS) entry which is preliminary data.</text>
</comment>
<accession>A0A0C2JRQ5</accession>
<protein>
    <submittedName>
        <fullName evidence="1">Uncharacterized protein</fullName>
    </submittedName>
</protein>
<evidence type="ECO:0000313" key="2">
    <source>
        <dbReference type="Proteomes" id="UP000031668"/>
    </source>
</evidence>
<name>A0A0C2JRQ5_THEKT</name>
<evidence type="ECO:0000313" key="1">
    <source>
        <dbReference type="EMBL" id="KII72083.1"/>
    </source>
</evidence>